<dbReference type="RefSeq" id="WP_119035491.1">
    <property type="nucleotide sequence ID" value="NZ_QXDC01000003.1"/>
</dbReference>
<keyword evidence="1" id="KW-1133">Transmembrane helix</keyword>
<accession>A0A397P275</accession>
<dbReference type="Pfam" id="PF05656">
    <property type="entry name" value="DUF805"/>
    <property type="match status" value="1"/>
</dbReference>
<evidence type="ECO:0000313" key="3">
    <source>
        <dbReference type="Proteomes" id="UP000266568"/>
    </source>
</evidence>
<keyword evidence="1" id="KW-0812">Transmembrane</keyword>
<dbReference type="PANTHER" id="PTHR34980:SF2">
    <property type="entry name" value="INNER MEMBRANE PROTEIN YHAH-RELATED"/>
    <property type="match status" value="1"/>
</dbReference>
<feature type="transmembrane region" description="Helical" evidence="1">
    <location>
        <begin position="24"/>
        <end position="42"/>
    </location>
</feature>
<keyword evidence="3" id="KW-1185">Reference proteome</keyword>
<dbReference type="EMBL" id="QXDC01000003">
    <property type="protein sequence ID" value="RIA43660.1"/>
    <property type="molecule type" value="Genomic_DNA"/>
</dbReference>
<proteinExistence type="predicted"/>
<gene>
    <name evidence="2" type="ORF">DFR49_1886</name>
</gene>
<dbReference type="InterPro" id="IPR008523">
    <property type="entry name" value="DUF805"/>
</dbReference>
<organism evidence="2 3">
    <name type="scientific">Hephaestia caeni</name>
    <dbReference type="NCBI Taxonomy" id="645617"/>
    <lineage>
        <taxon>Bacteria</taxon>
        <taxon>Pseudomonadati</taxon>
        <taxon>Pseudomonadota</taxon>
        <taxon>Alphaproteobacteria</taxon>
        <taxon>Sphingomonadales</taxon>
        <taxon>Sphingomonadaceae</taxon>
        <taxon>Hephaestia</taxon>
    </lineage>
</organism>
<dbReference type="OrthoDB" id="9812349at2"/>
<protein>
    <submittedName>
        <fullName evidence="2">Uncharacterized membrane protein YhaH (DUF805 family)</fullName>
    </submittedName>
</protein>
<evidence type="ECO:0000256" key="1">
    <source>
        <dbReference type="SAM" id="Phobius"/>
    </source>
</evidence>
<name>A0A397P275_9SPHN</name>
<dbReference type="GO" id="GO:0005886">
    <property type="term" value="C:plasma membrane"/>
    <property type="evidence" value="ECO:0007669"/>
    <property type="project" value="TreeGrafter"/>
</dbReference>
<keyword evidence="1" id="KW-0472">Membrane</keyword>
<dbReference type="AlphaFoldDB" id="A0A397P275"/>
<reference evidence="2 3" key="1">
    <citation type="submission" date="2018-08" db="EMBL/GenBank/DDBJ databases">
        <title>Genomic Encyclopedia of Type Strains, Phase IV (KMG-IV): sequencing the most valuable type-strain genomes for metagenomic binning, comparative biology and taxonomic classification.</title>
        <authorList>
            <person name="Goeker M."/>
        </authorList>
    </citation>
    <scope>NUCLEOTIDE SEQUENCE [LARGE SCALE GENOMIC DNA]</scope>
    <source>
        <strain evidence="2 3">DSM 25527</strain>
    </source>
</reference>
<sequence>MLATILRPWRHYNDFAGRSRRGEFFAFYGAFYSVLIVLALLAGVQDDRSLFDSVWGFVAIVVLIAGVLPSWAVKIRRLHDQDRSGWWSLATAIPYVGWIATIIIGLLPGTSGENEYGFDPRTDGPDAEETLANIFS</sequence>
<dbReference type="PANTHER" id="PTHR34980">
    <property type="entry name" value="INNER MEMBRANE PROTEIN-RELATED-RELATED"/>
    <property type="match status" value="1"/>
</dbReference>
<feature type="transmembrane region" description="Helical" evidence="1">
    <location>
        <begin position="85"/>
        <end position="107"/>
    </location>
</feature>
<dbReference type="Proteomes" id="UP000266568">
    <property type="component" value="Unassembled WGS sequence"/>
</dbReference>
<feature type="transmembrane region" description="Helical" evidence="1">
    <location>
        <begin position="54"/>
        <end position="73"/>
    </location>
</feature>
<comment type="caution">
    <text evidence="2">The sequence shown here is derived from an EMBL/GenBank/DDBJ whole genome shotgun (WGS) entry which is preliminary data.</text>
</comment>
<evidence type="ECO:0000313" key="2">
    <source>
        <dbReference type="EMBL" id="RIA43660.1"/>
    </source>
</evidence>